<evidence type="ECO:0000313" key="1">
    <source>
        <dbReference type="EMBL" id="MFD2616076.1"/>
    </source>
</evidence>
<dbReference type="InterPro" id="IPR020216">
    <property type="entry name" value="Uncharacterised_YncE"/>
</dbReference>
<evidence type="ECO:0000313" key="2">
    <source>
        <dbReference type="Proteomes" id="UP001597458"/>
    </source>
</evidence>
<keyword evidence="2" id="KW-1185">Reference proteome</keyword>
<dbReference type="Proteomes" id="UP001597458">
    <property type="component" value="Unassembled WGS sequence"/>
</dbReference>
<sequence>MKFLYSHEFKDIEYITDENDSRTRLLVL</sequence>
<dbReference type="EMBL" id="JBHUMR010000006">
    <property type="protein sequence ID" value="MFD2616076.1"/>
    <property type="molecule type" value="Genomic_DNA"/>
</dbReference>
<dbReference type="Pfam" id="PF10903">
    <property type="entry name" value="DUF2691"/>
    <property type="match status" value="1"/>
</dbReference>
<accession>A0ABW5PLD7</accession>
<name>A0ABW5PLD7_9BACI</name>
<gene>
    <name evidence="1" type="ORF">ACFSTF_01885</name>
</gene>
<reference evidence="2" key="1">
    <citation type="journal article" date="2019" name="Int. J. Syst. Evol. Microbiol.">
        <title>The Global Catalogue of Microorganisms (GCM) 10K type strain sequencing project: providing services to taxonomists for standard genome sequencing and annotation.</title>
        <authorList>
            <consortium name="The Broad Institute Genomics Platform"/>
            <consortium name="The Broad Institute Genome Sequencing Center for Infectious Disease"/>
            <person name="Wu L."/>
            <person name="Ma J."/>
        </authorList>
    </citation>
    <scope>NUCLEOTIDE SEQUENCE [LARGE SCALE GENOMIC DNA]</scope>
    <source>
        <strain evidence="2">TISTR 2241</strain>
    </source>
</reference>
<dbReference type="RefSeq" id="WP_141190786.1">
    <property type="nucleotide sequence ID" value="NZ_JBHUMR010000006.1"/>
</dbReference>
<protein>
    <submittedName>
        <fullName evidence="1">DUF2691 family protein</fullName>
    </submittedName>
</protein>
<comment type="caution">
    <text evidence="1">The sequence shown here is derived from an EMBL/GenBank/DDBJ whole genome shotgun (WGS) entry which is preliminary data.</text>
</comment>
<organism evidence="1 2">
    <name type="scientific">Terrilactibacillus laevilacticus</name>
    <dbReference type="NCBI Taxonomy" id="1380157"/>
    <lineage>
        <taxon>Bacteria</taxon>
        <taxon>Bacillati</taxon>
        <taxon>Bacillota</taxon>
        <taxon>Bacilli</taxon>
        <taxon>Bacillales</taxon>
        <taxon>Bacillaceae</taxon>
        <taxon>Terrilactibacillus</taxon>
    </lineage>
</organism>
<proteinExistence type="predicted"/>